<dbReference type="InterPro" id="IPR003959">
    <property type="entry name" value="ATPase_AAA_core"/>
</dbReference>
<feature type="compositionally biased region" description="Acidic residues" evidence="1">
    <location>
        <begin position="42"/>
        <end position="52"/>
    </location>
</feature>
<dbReference type="Pfam" id="PF00004">
    <property type="entry name" value="AAA"/>
    <property type="match status" value="1"/>
</dbReference>
<dbReference type="PANTHER" id="PTHR23076:SF97">
    <property type="entry name" value="ATP-DEPENDENT ZINC METALLOPROTEASE YME1L1"/>
    <property type="match status" value="1"/>
</dbReference>
<evidence type="ECO:0000256" key="1">
    <source>
        <dbReference type="SAM" id="MobiDB-lite"/>
    </source>
</evidence>
<dbReference type="Gene3D" id="3.40.50.300">
    <property type="entry name" value="P-loop containing nucleotide triphosphate hydrolases"/>
    <property type="match status" value="1"/>
</dbReference>
<feature type="region of interest" description="Disordered" evidence="1">
    <location>
        <begin position="29"/>
        <end position="55"/>
    </location>
</feature>
<dbReference type="Gene3D" id="1.20.58.760">
    <property type="entry name" value="Peptidase M41"/>
    <property type="match status" value="1"/>
</dbReference>
<comment type="caution">
    <text evidence="3">The sequence shown here is derived from an EMBL/GenBank/DDBJ whole genome shotgun (WGS) entry which is preliminary data.</text>
</comment>
<gene>
    <name evidence="3" type="ORF">V6590_05145</name>
</gene>
<dbReference type="EMBL" id="JBALHR010000002">
    <property type="protein sequence ID" value="MEH7827527.1"/>
    <property type="molecule type" value="Genomic_DNA"/>
</dbReference>
<dbReference type="RefSeq" id="WP_335420533.1">
    <property type="nucleotide sequence ID" value="NZ_JBALHR010000002.1"/>
</dbReference>
<reference evidence="3" key="1">
    <citation type="submission" date="2024-02" db="EMBL/GenBank/DDBJ databases">
        <title>Genome sequences of strain Gemmobacter sp. JM10B15.</title>
        <authorList>
            <person name="Zhang M."/>
        </authorList>
    </citation>
    <scope>NUCLEOTIDE SEQUENCE</scope>
    <source>
        <strain evidence="3">JM10B15</strain>
    </source>
</reference>
<dbReference type="CDD" id="cd19481">
    <property type="entry name" value="RecA-like_protease"/>
    <property type="match status" value="1"/>
</dbReference>
<keyword evidence="4" id="KW-1185">Reference proteome</keyword>
<protein>
    <submittedName>
        <fullName evidence="3">AAA family ATPase</fullName>
    </submittedName>
</protein>
<dbReference type="InterPro" id="IPR037219">
    <property type="entry name" value="Peptidase_M41-like"/>
</dbReference>
<dbReference type="InterPro" id="IPR027417">
    <property type="entry name" value="P-loop_NTPase"/>
</dbReference>
<dbReference type="PANTHER" id="PTHR23076">
    <property type="entry name" value="METALLOPROTEASE M41 FTSH"/>
    <property type="match status" value="1"/>
</dbReference>
<proteinExistence type="predicted"/>
<dbReference type="Proteomes" id="UP001431963">
    <property type="component" value="Unassembled WGS sequence"/>
</dbReference>
<evidence type="ECO:0000259" key="2">
    <source>
        <dbReference type="SMART" id="SM00382"/>
    </source>
</evidence>
<dbReference type="SUPFAM" id="SSF140990">
    <property type="entry name" value="FtsH protease domain-like"/>
    <property type="match status" value="1"/>
</dbReference>
<evidence type="ECO:0000313" key="4">
    <source>
        <dbReference type="Proteomes" id="UP001431963"/>
    </source>
</evidence>
<feature type="domain" description="AAA+ ATPase" evidence="2">
    <location>
        <begin position="279"/>
        <end position="418"/>
    </location>
</feature>
<dbReference type="InterPro" id="IPR000642">
    <property type="entry name" value="Peptidase_M41"/>
</dbReference>
<organism evidence="3 4">
    <name type="scientific">Gemmobacter denitrificans</name>
    <dbReference type="NCBI Taxonomy" id="3123040"/>
    <lineage>
        <taxon>Bacteria</taxon>
        <taxon>Pseudomonadati</taxon>
        <taxon>Pseudomonadota</taxon>
        <taxon>Alphaproteobacteria</taxon>
        <taxon>Rhodobacterales</taxon>
        <taxon>Paracoccaceae</taxon>
        <taxon>Gemmobacter</taxon>
    </lineage>
</organism>
<dbReference type="SUPFAM" id="SSF52540">
    <property type="entry name" value="P-loop containing nucleoside triphosphate hydrolases"/>
    <property type="match status" value="1"/>
</dbReference>
<name>A0ABU8BTC6_9RHOB</name>
<sequence>MTKSNELPLTASQSDDLTATFVARLKAHLASPATEPERDIPPWDDPEEDDPSDQAPGLIPARSLLICLRLAASFGTAEAILPLTRAGAVTVLRGFGADEAGDVAALLKIVLPQAEWRVLAPSIYEGGVTKSSLARFQRDLDLALDLPRAILILLPTEAAQPAHLLQAGATLLTYAPLSAQIVLDFLTALGRRPADVEGFLHALPGEEALAQLEVAQLVPALRLGFGGDLPQRLHTLTAPAPEGPTLDTGFADSPALHAAQRLVADLLAWRRGEIGWGDFSHSLLLYGPPGTGKTWLALAMGNSAGIACVKASFAEWQAAGHLGEMLAAMRKSFAAARRAAPALLFFDEIDAVGSRKSGDRHNENYRANVINGFLGEMNSLALEPGVIVVGACNHPDRIDPAITRAGRFDLKLEVPMPDAAAILAVLQQHMGADFPQDSLEPLARQAVGQSLAAIDAAIRAARSEARHTRKPLDLALLRDQLRLTPDPAEGALLWRHAVHEAGHAVVVAALHLGTIERMSISRQGGEVARQPSLVPGLLSDLENNLCLHLAGRAAEALILGEVSAGSGGSAGSDLAQATTLALAIETTLGLGSSGLLWLDAPQTHLLTEPSLQRRISARLTAAEARAQTILSTHKAALIGLAEEVLAQRSLRAEGVLPWVQAVQTEAQRGADTQPEGGCP</sequence>
<dbReference type="Pfam" id="PF01434">
    <property type="entry name" value="Peptidase_M41"/>
    <property type="match status" value="1"/>
</dbReference>
<dbReference type="InterPro" id="IPR003593">
    <property type="entry name" value="AAA+_ATPase"/>
</dbReference>
<dbReference type="SMART" id="SM00382">
    <property type="entry name" value="AAA"/>
    <property type="match status" value="1"/>
</dbReference>
<accession>A0ABU8BTC6</accession>
<evidence type="ECO:0000313" key="3">
    <source>
        <dbReference type="EMBL" id="MEH7827527.1"/>
    </source>
</evidence>